<name>D6PB72_9ARCH</name>
<evidence type="ECO:0000313" key="1">
    <source>
        <dbReference type="EMBL" id="ADD92973.1"/>
    </source>
</evidence>
<dbReference type="EMBL" id="GU942959">
    <property type="protein sequence ID" value="ADD92973.1"/>
    <property type="molecule type" value="Genomic_DNA"/>
</dbReference>
<sequence length="324" mass="34977">MRRNFWVMLATLLLFAPSLGSANPSGVGEGAFDAQCGGACHGDADMNRSSTSIVTLHSEAVAYEGLLTSVTVSIENIETTQQGLLGVFLLSSLSGAGDLPSDDGWTIISNSEGGTENYVEITVLPSQDQRNVTWTLRAPSIGQYELHGAIHHGTEDGSEAPFFGQSSTPAAVEVVLVPEDLPRLTSDYAPTTQRLLGESTTMQLETAFVESVEVEWRVAGGEIQTSEVMILSDGTWSFDLPASLQPTVVEWRAHLEGEGPSQTTPWFQLRSEEAPWTVDESAAYVQSFALIVVFMAGFMALQNRRPEGMNIPKLTDEEFEGGQI</sequence>
<protein>
    <submittedName>
        <fullName evidence="1">Uncharacterized protein</fullName>
    </submittedName>
</protein>
<reference evidence="1" key="1">
    <citation type="journal article" date="2010" name="ISME J.">
        <title>Metagenome of the Mediterranean deep chlorophyll maximum studied by direct and fosmid library 454 pyrosequencing.</title>
        <authorList>
            <person name="Ghai R."/>
            <person name="Martin-Cuadrado A.B."/>
            <person name="Molto A.G."/>
            <person name="Heredia I.G."/>
            <person name="Cabrera R."/>
            <person name="Martin J."/>
            <person name="Verdu M."/>
            <person name="Deschamps P."/>
            <person name="Moreira D."/>
            <person name="Lopez-Garcia P."/>
            <person name="Mira A."/>
            <person name="Rodriguez-Valera F."/>
        </authorList>
    </citation>
    <scope>NUCLEOTIDE SEQUENCE</scope>
</reference>
<accession>D6PB72</accession>
<dbReference type="AlphaFoldDB" id="D6PB72"/>
<organism evidence="1">
    <name type="scientific">uncultured archaeon MedDCM-OCT-S04-C140</name>
    <dbReference type="NCBI Taxonomy" id="743085"/>
    <lineage>
        <taxon>Archaea</taxon>
        <taxon>environmental samples</taxon>
    </lineage>
</organism>
<proteinExistence type="predicted"/>